<dbReference type="AlphaFoldDB" id="A0AAN9TVZ4"/>
<feature type="transmembrane region" description="Helical" evidence="6">
    <location>
        <begin position="36"/>
        <end position="54"/>
    </location>
</feature>
<evidence type="ECO:0000256" key="5">
    <source>
        <dbReference type="ARBA" id="ARBA00023136"/>
    </source>
</evidence>
<evidence type="ECO:0000313" key="9">
    <source>
        <dbReference type="Proteomes" id="UP001367676"/>
    </source>
</evidence>
<gene>
    <name evidence="8" type="ORF">V9T40_004204</name>
</gene>
<dbReference type="PANTHER" id="PTHR45799">
    <property type="entry name" value="RETICULON-LIKE PROTEIN"/>
    <property type="match status" value="1"/>
</dbReference>
<dbReference type="Proteomes" id="UP001367676">
    <property type="component" value="Unassembled WGS sequence"/>
</dbReference>
<keyword evidence="9" id="KW-1185">Reference proteome</keyword>
<accession>A0AAN9TVZ4</accession>
<evidence type="ECO:0000256" key="1">
    <source>
        <dbReference type="ARBA" id="ARBA00004477"/>
    </source>
</evidence>
<organism evidence="8 9">
    <name type="scientific">Parthenolecanium corni</name>
    <dbReference type="NCBI Taxonomy" id="536013"/>
    <lineage>
        <taxon>Eukaryota</taxon>
        <taxon>Metazoa</taxon>
        <taxon>Ecdysozoa</taxon>
        <taxon>Arthropoda</taxon>
        <taxon>Hexapoda</taxon>
        <taxon>Insecta</taxon>
        <taxon>Pterygota</taxon>
        <taxon>Neoptera</taxon>
        <taxon>Paraneoptera</taxon>
        <taxon>Hemiptera</taxon>
        <taxon>Sternorrhyncha</taxon>
        <taxon>Coccoidea</taxon>
        <taxon>Coccidae</taxon>
        <taxon>Parthenolecanium</taxon>
    </lineage>
</organism>
<name>A0AAN9TVZ4_9HEMI</name>
<evidence type="ECO:0000256" key="6">
    <source>
        <dbReference type="RuleBase" id="RU363132"/>
    </source>
</evidence>
<dbReference type="GO" id="GO:0005789">
    <property type="term" value="C:endoplasmic reticulum membrane"/>
    <property type="evidence" value="ECO:0007669"/>
    <property type="project" value="UniProtKB-SubCell"/>
</dbReference>
<dbReference type="Pfam" id="PF02453">
    <property type="entry name" value="Reticulon"/>
    <property type="match status" value="1"/>
</dbReference>
<keyword evidence="2 6" id="KW-0812">Transmembrane</keyword>
<dbReference type="InterPro" id="IPR003388">
    <property type="entry name" value="Reticulon"/>
</dbReference>
<dbReference type="EMBL" id="JBBCAQ010000004">
    <property type="protein sequence ID" value="KAK7603931.1"/>
    <property type="molecule type" value="Genomic_DNA"/>
</dbReference>
<reference evidence="8 9" key="1">
    <citation type="submission" date="2024-03" db="EMBL/GenBank/DDBJ databases">
        <title>Adaptation during the transition from Ophiocordyceps entomopathogen to insect associate is accompanied by gene loss and intensified selection.</title>
        <authorList>
            <person name="Ward C.M."/>
            <person name="Onetto C.A."/>
            <person name="Borneman A.R."/>
        </authorList>
    </citation>
    <scope>NUCLEOTIDE SEQUENCE [LARGE SCALE GENOMIC DNA]</scope>
    <source>
        <strain evidence="8">AWRI1</strain>
        <tissue evidence="8">Single Adult Female</tissue>
    </source>
</reference>
<dbReference type="PROSITE" id="PS50845">
    <property type="entry name" value="RETICULON"/>
    <property type="match status" value="1"/>
</dbReference>
<keyword evidence="4 6" id="KW-1133">Transmembrane helix</keyword>
<evidence type="ECO:0000256" key="2">
    <source>
        <dbReference type="ARBA" id="ARBA00022692"/>
    </source>
</evidence>
<comment type="subcellular location">
    <subcellularLocation>
        <location evidence="1 6">Endoplasmic reticulum membrane</location>
        <topology evidence="1 6">Multi-pass membrane protein</topology>
    </subcellularLocation>
</comment>
<keyword evidence="5 6" id="KW-0472">Membrane</keyword>
<dbReference type="InterPro" id="IPR046964">
    <property type="entry name" value="RTN1-4"/>
</dbReference>
<evidence type="ECO:0000256" key="3">
    <source>
        <dbReference type="ARBA" id="ARBA00022824"/>
    </source>
</evidence>
<feature type="transmembrane region" description="Helical" evidence="6">
    <location>
        <begin position="143"/>
        <end position="169"/>
    </location>
</feature>
<evidence type="ECO:0000256" key="4">
    <source>
        <dbReference type="ARBA" id="ARBA00022989"/>
    </source>
</evidence>
<dbReference type="PANTHER" id="PTHR45799:SF2">
    <property type="entry name" value="RETICULON-LIKE PROTEIN"/>
    <property type="match status" value="1"/>
</dbReference>
<evidence type="ECO:0000259" key="7">
    <source>
        <dbReference type="PROSITE" id="PS50845"/>
    </source>
</evidence>
<sequence>MARRNVKPLGRSFSTQYTLPERGPVEAYIYWRDPKLSGVIFGSGLVLLLSLAYFSLISVVANAGLAILTCAIVFRIYKDIMQAVQKAPQTHPYSVFLNRDIALPQEKVHEWVDTLIVHIHACLGELKRLFLVEDMIESLKFALVLWILTYVGSWFNGLTLVIVGFVALFTLPKVYENNKVQIDQNLALVRAKVEELANKIREALPGPLRRKVPEKKE</sequence>
<dbReference type="GO" id="GO:0030424">
    <property type="term" value="C:axon"/>
    <property type="evidence" value="ECO:0007669"/>
    <property type="project" value="TreeGrafter"/>
</dbReference>
<protein>
    <recommendedName>
        <fullName evidence="6">Reticulon-like protein</fullName>
    </recommendedName>
</protein>
<evidence type="ECO:0000313" key="8">
    <source>
        <dbReference type="EMBL" id="KAK7603931.1"/>
    </source>
</evidence>
<feature type="domain" description="Reticulon" evidence="7">
    <location>
        <begin position="25"/>
        <end position="213"/>
    </location>
</feature>
<comment type="caution">
    <text evidence="8">The sequence shown here is derived from an EMBL/GenBank/DDBJ whole genome shotgun (WGS) entry which is preliminary data.</text>
</comment>
<keyword evidence="3 6" id="KW-0256">Endoplasmic reticulum</keyword>
<dbReference type="Gene3D" id="1.20.5.2480">
    <property type="match status" value="1"/>
</dbReference>
<proteinExistence type="predicted"/>